<dbReference type="PANTHER" id="PTHR47947">
    <property type="entry name" value="CYTOCHROME P450 82C3-RELATED"/>
    <property type="match status" value="1"/>
</dbReference>
<dbReference type="STRING" id="3469.A0A4Y7KF89"/>
<comment type="similarity">
    <text evidence="12">Belongs to the cytochrome P450 family.</text>
</comment>
<dbReference type="InterPro" id="IPR050651">
    <property type="entry name" value="Plant_Cytochrome_P450_Monoox"/>
</dbReference>
<dbReference type="InterPro" id="IPR002401">
    <property type="entry name" value="Cyt_P450_E_grp-I"/>
</dbReference>
<proteinExistence type="inferred from homology"/>
<dbReference type="GO" id="GO:0005506">
    <property type="term" value="F:iron ion binding"/>
    <property type="evidence" value="ECO:0007669"/>
    <property type="project" value="InterPro"/>
</dbReference>
<keyword evidence="4 11" id="KW-0349">Heme</keyword>
<keyword evidence="6 11" id="KW-0479">Metal-binding</keyword>
<dbReference type="GO" id="GO:0020037">
    <property type="term" value="F:heme binding"/>
    <property type="evidence" value="ECO:0007669"/>
    <property type="project" value="InterPro"/>
</dbReference>
<dbReference type="PANTHER" id="PTHR47947:SF26">
    <property type="entry name" value="CYTOCHROME P450"/>
    <property type="match status" value="1"/>
</dbReference>
<evidence type="ECO:0000256" key="9">
    <source>
        <dbReference type="ARBA" id="ARBA00023004"/>
    </source>
</evidence>
<dbReference type="Pfam" id="PF00067">
    <property type="entry name" value="p450"/>
    <property type="match status" value="1"/>
</dbReference>
<evidence type="ECO:0000313" key="15">
    <source>
        <dbReference type="Proteomes" id="UP000316621"/>
    </source>
</evidence>
<dbReference type="PRINTS" id="PR00385">
    <property type="entry name" value="P450"/>
</dbReference>
<dbReference type="EMBL" id="CM010721">
    <property type="protein sequence ID" value="RZC70831.1"/>
    <property type="molecule type" value="Genomic_DNA"/>
</dbReference>
<dbReference type="PRINTS" id="PR00463">
    <property type="entry name" value="EP450I"/>
</dbReference>
<dbReference type="PROSITE" id="PS00086">
    <property type="entry name" value="CYTOCHROME_P450"/>
    <property type="match status" value="1"/>
</dbReference>
<dbReference type="OrthoDB" id="1103324at2759"/>
<keyword evidence="10 13" id="KW-0472">Membrane</keyword>
<comment type="cofactor">
    <cofactor evidence="1 11">
        <name>heme</name>
        <dbReference type="ChEBI" id="CHEBI:30413"/>
    </cofactor>
</comment>
<evidence type="ECO:0000256" key="6">
    <source>
        <dbReference type="ARBA" id="ARBA00022723"/>
    </source>
</evidence>
<dbReference type="Proteomes" id="UP000316621">
    <property type="component" value="Chromosome 7"/>
</dbReference>
<evidence type="ECO:0000256" key="2">
    <source>
        <dbReference type="ARBA" id="ARBA00004167"/>
    </source>
</evidence>
<evidence type="ECO:0000256" key="12">
    <source>
        <dbReference type="RuleBase" id="RU000461"/>
    </source>
</evidence>
<dbReference type="Gramene" id="RZC70831">
    <property type="protein sequence ID" value="RZC70831"/>
    <property type="gene ID" value="C5167_034297"/>
</dbReference>
<dbReference type="SUPFAM" id="SSF48264">
    <property type="entry name" value="Cytochrome P450"/>
    <property type="match status" value="1"/>
</dbReference>
<evidence type="ECO:0000256" key="7">
    <source>
        <dbReference type="ARBA" id="ARBA00022989"/>
    </source>
</evidence>
<name>A0A4Y7KF89_PAPSO</name>
<feature type="binding site" description="axial binding residue" evidence="11">
    <location>
        <position position="481"/>
    </location>
    <ligand>
        <name>heme</name>
        <dbReference type="ChEBI" id="CHEBI:30413"/>
    </ligand>
    <ligandPart>
        <name>Fe</name>
        <dbReference type="ChEBI" id="CHEBI:18248"/>
    </ligandPart>
</feature>
<comment type="pathway">
    <text evidence="3">Alkaloid biosynthesis.</text>
</comment>
<evidence type="ECO:0000256" key="5">
    <source>
        <dbReference type="ARBA" id="ARBA00022692"/>
    </source>
</evidence>
<dbReference type="GO" id="GO:0016020">
    <property type="term" value="C:membrane"/>
    <property type="evidence" value="ECO:0007669"/>
    <property type="project" value="UniProtKB-SubCell"/>
</dbReference>
<dbReference type="InterPro" id="IPR036396">
    <property type="entry name" value="Cyt_P450_sf"/>
</dbReference>
<evidence type="ECO:0000256" key="1">
    <source>
        <dbReference type="ARBA" id="ARBA00001971"/>
    </source>
</evidence>
<evidence type="ECO:0000256" key="8">
    <source>
        <dbReference type="ARBA" id="ARBA00023002"/>
    </source>
</evidence>
<keyword evidence="12" id="KW-0503">Monooxygenase</keyword>
<feature type="transmembrane region" description="Helical" evidence="13">
    <location>
        <begin position="16"/>
        <end position="33"/>
    </location>
</feature>
<evidence type="ECO:0000256" key="13">
    <source>
        <dbReference type="SAM" id="Phobius"/>
    </source>
</evidence>
<accession>A0A4Y7KF89</accession>
<dbReference type="AlphaFoldDB" id="A0A4Y7KF89"/>
<organism evidence="14 15">
    <name type="scientific">Papaver somniferum</name>
    <name type="common">Opium poppy</name>
    <dbReference type="NCBI Taxonomy" id="3469"/>
    <lineage>
        <taxon>Eukaryota</taxon>
        <taxon>Viridiplantae</taxon>
        <taxon>Streptophyta</taxon>
        <taxon>Embryophyta</taxon>
        <taxon>Tracheophyta</taxon>
        <taxon>Spermatophyta</taxon>
        <taxon>Magnoliopsida</taxon>
        <taxon>Ranunculales</taxon>
        <taxon>Papaveraceae</taxon>
        <taxon>Papaveroideae</taxon>
        <taxon>Papaver</taxon>
    </lineage>
</organism>
<sequence length="537" mass="60654">MEFINISKLIYSSLNPYYILVLIIIIIITNVLLKTSTKKTNSSSSSSKAKKAPEVSGAWPIIGHQLLLMSKTESPYMTLGAMADKYGPAFTIRSGCHEILVLSSWEMIKDCFTTNDALFSNRPAPLNVKHLFNYEESLGFAPYGPLWKELRKISAQQLLSNQQLRLWKHLKYKEIDASFNDLNELCDKNGGTAQVRMDYWFAFMTYNISAAVVAGCESQDPKSSVVRELYKKAMEKALNLTAVFSISDVVPCLEWVDRLRGLVRDMQSCRDELNSIAEGFIEERRQKRRLRSSSLSSGHKEGDGDQNFIDVLLTFGEKSQLPGENHELVIQSMILDMLSGSSDTTYVTLTWLLGLLLNNPHVMERAREELDMHVGKNKQVEESDIPQLVYIQAIIKESMRLYPAAALLPRMTMEACVVGGFQVPAGGHLYLNIWKIQRDPTVWENPSEYRPERFLAEEKADVDVKGQNYELIPFGVGRRMCPGVTSALQVMHLVVARLIHGFEMRAATPDGKADMTETVGMVTFNKNPLEVIMTKRF</sequence>
<keyword evidence="7 13" id="KW-1133">Transmembrane helix</keyword>
<evidence type="ECO:0008006" key="16">
    <source>
        <dbReference type="Google" id="ProtNLM"/>
    </source>
</evidence>
<dbReference type="InterPro" id="IPR001128">
    <property type="entry name" value="Cyt_P450"/>
</dbReference>
<protein>
    <recommendedName>
        <fullName evidence="16">Cytochrome P450</fullName>
    </recommendedName>
</protein>
<evidence type="ECO:0000313" key="14">
    <source>
        <dbReference type="EMBL" id="RZC70831.1"/>
    </source>
</evidence>
<dbReference type="FunFam" id="1.10.630.10:FF:000026">
    <property type="entry name" value="Cytochrome P450 82C4"/>
    <property type="match status" value="1"/>
</dbReference>
<keyword evidence="15" id="KW-1185">Reference proteome</keyword>
<evidence type="ECO:0000256" key="3">
    <source>
        <dbReference type="ARBA" id="ARBA00004913"/>
    </source>
</evidence>
<keyword evidence="8 12" id="KW-0560">Oxidoreductase</keyword>
<dbReference type="GO" id="GO:0016705">
    <property type="term" value="F:oxidoreductase activity, acting on paired donors, with incorporation or reduction of molecular oxygen"/>
    <property type="evidence" value="ECO:0007669"/>
    <property type="project" value="InterPro"/>
</dbReference>
<reference evidence="14 15" key="1">
    <citation type="journal article" date="2018" name="Science">
        <title>The opium poppy genome and morphinan production.</title>
        <authorList>
            <person name="Guo L."/>
            <person name="Winzer T."/>
            <person name="Yang X."/>
            <person name="Li Y."/>
            <person name="Ning Z."/>
            <person name="He Z."/>
            <person name="Teodor R."/>
            <person name="Lu Y."/>
            <person name="Bowser T.A."/>
            <person name="Graham I.A."/>
            <person name="Ye K."/>
        </authorList>
    </citation>
    <scope>NUCLEOTIDE SEQUENCE [LARGE SCALE GENOMIC DNA]</scope>
    <source>
        <strain evidence="15">cv. HN1</strain>
        <tissue evidence="14">Leaves</tissue>
    </source>
</reference>
<comment type="subcellular location">
    <subcellularLocation>
        <location evidence="2">Membrane</location>
        <topology evidence="2">Single-pass membrane protein</topology>
    </subcellularLocation>
</comment>
<keyword evidence="9 11" id="KW-0408">Iron</keyword>
<dbReference type="InterPro" id="IPR017972">
    <property type="entry name" value="Cyt_P450_CS"/>
</dbReference>
<keyword evidence="5 13" id="KW-0812">Transmembrane</keyword>
<dbReference type="GO" id="GO:0004497">
    <property type="term" value="F:monooxygenase activity"/>
    <property type="evidence" value="ECO:0007669"/>
    <property type="project" value="UniProtKB-KW"/>
</dbReference>
<evidence type="ECO:0000256" key="4">
    <source>
        <dbReference type="ARBA" id="ARBA00022617"/>
    </source>
</evidence>
<gene>
    <name evidence="14" type="ORF">C5167_034297</name>
</gene>
<dbReference type="Gene3D" id="1.10.630.10">
    <property type="entry name" value="Cytochrome P450"/>
    <property type="match status" value="1"/>
</dbReference>
<dbReference type="GO" id="GO:0033075">
    <property type="term" value="P:isoquinoline alkaloid biosynthetic process"/>
    <property type="evidence" value="ECO:0007669"/>
    <property type="project" value="UniProtKB-ARBA"/>
</dbReference>
<evidence type="ECO:0000256" key="11">
    <source>
        <dbReference type="PIRSR" id="PIRSR602401-1"/>
    </source>
</evidence>
<evidence type="ECO:0000256" key="10">
    <source>
        <dbReference type="ARBA" id="ARBA00023136"/>
    </source>
</evidence>